<dbReference type="Proteomes" id="UP001154282">
    <property type="component" value="Unassembled WGS sequence"/>
</dbReference>
<keyword evidence="1" id="KW-1133">Transmembrane helix</keyword>
<evidence type="ECO:0000256" key="1">
    <source>
        <dbReference type="SAM" id="Phobius"/>
    </source>
</evidence>
<organism evidence="2 3">
    <name type="scientific">Linum tenue</name>
    <dbReference type="NCBI Taxonomy" id="586396"/>
    <lineage>
        <taxon>Eukaryota</taxon>
        <taxon>Viridiplantae</taxon>
        <taxon>Streptophyta</taxon>
        <taxon>Embryophyta</taxon>
        <taxon>Tracheophyta</taxon>
        <taxon>Spermatophyta</taxon>
        <taxon>Magnoliopsida</taxon>
        <taxon>eudicotyledons</taxon>
        <taxon>Gunneridae</taxon>
        <taxon>Pentapetalae</taxon>
        <taxon>rosids</taxon>
        <taxon>fabids</taxon>
        <taxon>Malpighiales</taxon>
        <taxon>Linaceae</taxon>
        <taxon>Linum</taxon>
    </lineage>
</organism>
<keyword evidence="3" id="KW-1185">Reference proteome</keyword>
<dbReference type="EMBL" id="CAMGYJ010000006">
    <property type="protein sequence ID" value="CAI0434753.1"/>
    <property type="molecule type" value="Genomic_DNA"/>
</dbReference>
<keyword evidence="1" id="KW-0472">Membrane</keyword>
<name>A0AAV0LKB9_9ROSI</name>
<dbReference type="PANTHER" id="PTHR37213">
    <property type="entry name" value="SUBTILISIN-LIKE PROTEASE"/>
    <property type="match status" value="1"/>
</dbReference>
<dbReference type="AlphaFoldDB" id="A0AAV0LKB9"/>
<protein>
    <submittedName>
        <fullName evidence="2">Uncharacterized protein</fullName>
    </submittedName>
</protein>
<comment type="caution">
    <text evidence="2">The sequence shown here is derived from an EMBL/GenBank/DDBJ whole genome shotgun (WGS) entry which is preliminary data.</text>
</comment>
<evidence type="ECO:0000313" key="3">
    <source>
        <dbReference type="Proteomes" id="UP001154282"/>
    </source>
</evidence>
<feature type="transmembrane region" description="Helical" evidence="1">
    <location>
        <begin position="25"/>
        <end position="45"/>
    </location>
</feature>
<gene>
    <name evidence="2" type="ORF">LITE_LOCUS24394</name>
</gene>
<keyword evidence="1" id="KW-0812">Transmembrane</keyword>
<evidence type="ECO:0000313" key="2">
    <source>
        <dbReference type="EMBL" id="CAI0434753.1"/>
    </source>
</evidence>
<dbReference type="PANTHER" id="PTHR37213:SF1">
    <property type="entry name" value="SUBTILISIN-LIKE PROTEASE"/>
    <property type="match status" value="1"/>
</dbReference>
<accession>A0AAV0LKB9</accession>
<sequence length="69" mass="7572">MSSRGGWGRATGNVRSFVGNCMGGLRGGTSVASWIVAGSIAYYLWVKPSHDLRREQQERVALEKSRDQS</sequence>
<proteinExistence type="predicted"/>
<reference evidence="2" key="1">
    <citation type="submission" date="2022-08" db="EMBL/GenBank/DDBJ databases">
        <authorList>
            <person name="Gutierrez-Valencia J."/>
        </authorList>
    </citation>
    <scope>NUCLEOTIDE SEQUENCE</scope>
</reference>